<sequence>MNTTFLSFFTLNASFIPANEVKNLILPTQVFDKSDPKFDFAKASQDYLNLFIDYDYKTKYAPVKIFMELNGDNLPLAMNFPYNILDTELCKLDNRSEYYQVSLLLTYATSQSELTLHVPNLDAFTWTYFEFVLPLAVNATLNNFLSSTCQQDFYTTLANSLLETGLDEQFNFYVTDDYPNCIVSALTKNGTIVTSFKNHLDVFLHATNSQKFDPVKVYENVTVPLLSTSNASEKASHVYVGDLTNASFFGNCDQSDTYAGSVTKRLPIKWLSPEAILDRVFSEKSDIWSFGVVVFEVVSCGITPYATFSNEEMLEFIRDGKRLMAPDGTPEALSKIMQKCWEAEPNDRPTFVQLQSEFTTLLESETNHYGYLAHSAWIDDQKSPGTASFAGFNFDKRPSQVGDLGTAN</sequence>
<dbReference type="WBParaSite" id="JU765_v2.g18842.t1">
    <property type="protein sequence ID" value="JU765_v2.g18842.t1"/>
    <property type="gene ID" value="JU765_v2.g18842"/>
</dbReference>
<protein>
    <submittedName>
        <fullName evidence="2">Protein kinase domain-containing protein</fullName>
    </submittedName>
</protein>
<name>A0AC34QSG7_9BILA</name>
<dbReference type="Proteomes" id="UP000887576">
    <property type="component" value="Unplaced"/>
</dbReference>
<accession>A0AC34QSG7</accession>
<evidence type="ECO:0000313" key="2">
    <source>
        <dbReference type="WBParaSite" id="JU765_v2.g18842.t1"/>
    </source>
</evidence>
<organism evidence="1 2">
    <name type="scientific">Panagrolaimus sp. JU765</name>
    <dbReference type="NCBI Taxonomy" id="591449"/>
    <lineage>
        <taxon>Eukaryota</taxon>
        <taxon>Metazoa</taxon>
        <taxon>Ecdysozoa</taxon>
        <taxon>Nematoda</taxon>
        <taxon>Chromadorea</taxon>
        <taxon>Rhabditida</taxon>
        <taxon>Tylenchina</taxon>
        <taxon>Panagrolaimomorpha</taxon>
        <taxon>Panagrolaimoidea</taxon>
        <taxon>Panagrolaimidae</taxon>
        <taxon>Panagrolaimus</taxon>
    </lineage>
</organism>
<evidence type="ECO:0000313" key="1">
    <source>
        <dbReference type="Proteomes" id="UP000887576"/>
    </source>
</evidence>
<reference evidence="2" key="1">
    <citation type="submission" date="2022-11" db="UniProtKB">
        <authorList>
            <consortium name="WormBaseParasite"/>
        </authorList>
    </citation>
    <scope>IDENTIFICATION</scope>
</reference>
<proteinExistence type="predicted"/>